<dbReference type="Proteomes" id="UP000810252">
    <property type="component" value="Unassembled WGS sequence"/>
</dbReference>
<dbReference type="SUPFAM" id="SSF53448">
    <property type="entry name" value="Nucleotide-diphospho-sugar transferases"/>
    <property type="match status" value="1"/>
</dbReference>
<organism evidence="2 3">
    <name type="scientific">Candidatus Cryptobacteroides merdigallinarum</name>
    <dbReference type="NCBI Taxonomy" id="2840770"/>
    <lineage>
        <taxon>Bacteria</taxon>
        <taxon>Pseudomonadati</taxon>
        <taxon>Bacteroidota</taxon>
        <taxon>Bacteroidia</taxon>
        <taxon>Bacteroidales</taxon>
        <taxon>Candidatus Cryptobacteroides</taxon>
    </lineage>
</organism>
<dbReference type="AlphaFoldDB" id="A0A9D9EPF1"/>
<proteinExistence type="predicted"/>
<dbReference type="InterPro" id="IPR005835">
    <property type="entry name" value="NTP_transferase_dom"/>
</dbReference>
<dbReference type="InterPro" id="IPR029044">
    <property type="entry name" value="Nucleotide-diphossugar_trans"/>
</dbReference>
<accession>A0A9D9EPF1</accession>
<comment type="caution">
    <text evidence="2">The sequence shown here is derived from an EMBL/GenBank/DDBJ whole genome shotgun (WGS) entry which is preliminary data.</text>
</comment>
<dbReference type="Pfam" id="PF00483">
    <property type="entry name" value="NTP_transferase"/>
    <property type="match status" value="1"/>
</dbReference>
<dbReference type="EMBL" id="JADIMQ010000088">
    <property type="protein sequence ID" value="MBO8448839.1"/>
    <property type="molecule type" value="Genomic_DNA"/>
</dbReference>
<dbReference type="Gene3D" id="3.90.550.10">
    <property type="entry name" value="Spore Coat Polysaccharide Biosynthesis Protein SpsA, Chain A"/>
    <property type="match status" value="1"/>
</dbReference>
<sequence length="309" mass="34675">MKPTLLVLAAGMGSRYGGLKQMDGLGPNGETIIDYSIYDAVNAGFGKVVYIVREYFLEDFRKMVAERYRHVTCPDGQPIEFDFVIQELNKIPEGFTLNPDREKPWGTAHAVLMAKDVIKEPFAVINGDDYYGRDSFKIIADWLMAHSGTEGEYCLVGFKLENTLSESGGVSRGICTADAAHYLTHVEEHHNVEKAEDGKVYADNSKGERVEVDGEALCSMNMWGFTPDYFEKSYAIFGDFLKENINELKKEFYIPSAIDAMIKGNSAKVELLSTPSRWFGVTFKQDRPGVVAKFQEFADKGVYPTPLYK</sequence>
<feature type="domain" description="Nucleotidyl transferase" evidence="1">
    <location>
        <begin position="28"/>
        <end position="138"/>
    </location>
</feature>
<evidence type="ECO:0000313" key="3">
    <source>
        <dbReference type="Proteomes" id="UP000810252"/>
    </source>
</evidence>
<reference evidence="2" key="1">
    <citation type="submission" date="2020-10" db="EMBL/GenBank/DDBJ databases">
        <authorList>
            <person name="Gilroy R."/>
        </authorList>
    </citation>
    <scope>NUCLEOTIDE SEQUENCE</scope>
    <source>
        <strain evidence="2">20514</strain>
    </source>
</reference>
<evidence type="ECO:0000313" key="2">
    <source>
        <dbReference type="EMBL" id="MBO8448839.1"/>
    </source>
</evidence>
<protein>
    <submittedName>
        <fullName evidence="2">Nucleotidyltransferase</fullName>
    </submittedName>
</protein>
<evidence type="ECO:0000259" key="1">
    <source>
        <dbReference type="Pfam" id="PF00483"/>
    </source>
</evidence>
<name>A0A9D9EPF1_9BACT</name>
<reference evidence="2" key="2">
    <citation type="journal article" date="2021" name="PeerJ">
        <title>Extensive microbial diversity within the chicken gut microbiome revealed by metagenomics and culture.</title>
        <authorList>
            <person name="Gilroy R."/>
            <person name="Ravi A."/>
            <person name="Getino M."/>
            <person name="Pursley I."/>
            <person name="Horton D.L."/>
            <person name="Alikhan N.F."/>
            <person name="Baker D."/>
            <person name="Gharbi K."/>
            <person name="Hall N."/>
            <person name="Watson M."/>
            <person name="Adriaenssens E.M."/>
            <person name="Foster-Nyarko E."/>
            <person name="Jarju S."/>
            <person name="Secka A."/>
            <person name="Antonio M."/>
            <person name="Oren A."/>
            <person name="Chaudhuri R.R."/>
            <person name="La Ragione R."/>
            <person name="Hildebrand F."/>
            <person name="Pallen M.J."/>
        </authorList>
    </citation>
    <scope>NUCLEOTIDE SEQUENCE</scope>
    <source>
        <strain evidence="2">20514</strain>
    </source>
</reference>
<gene>
    <name evidence="2" type="ORF">IAC29_06170</name>
</gene>